<dbReference type="OMA" id="DEICESH"/>
<protein>
    <submittedName>
        <fullName evidence="2">Reverse transcriptase domain-containing protein</fullName>
    </submittedName>
</protein>
<dbReference type="PANTHER" id="PTHR47331">
    <property type="entry name" value="PHD-TYPE DOMAIN-CONTAINING PROTEIN"/>
    <property type="match status" value="1"/>
</dbReference>
<dbReference type="Gene3D" id="3.10.10.10">
    <property type="entry name" value="HIV Type 1 Reverse Transcriptase, subunit A, domain 1"/>
    <property type="match status" value="1"/>
</dbReference>
<dbReference type="InterPro" id="IPR043502">
    <property type="entry name" value="DNA/RNA_pol_sf"/>
</dbReference>
<reference evidence="2" key="1">
    <citation type="submission" date="2017-02" db="UniProtKB">
        <authorList>
            <consortium name="WormBaseParasite"/>
        </authorList>
    </citation>
    <scope>IDENTIFICATION</scope>
</reference>
<evidence type="ECO:0000313" key="2">
    <source>
        <dbReference type="WBParaSite" id="HPLM_0000409601-mRNA-1"/>
    </source>
</evidence>
<feature type="domain" description="Reverse transcriptase" evidence="1">
    <location>
        <begin position="195"/>
        <end position="315"/>
    </location>
</feature>
<dbReference type="InterPro" id="IPR000477">
    <property type="entry name" value="RT_dom"/>
</dbReference>
<dbReference type="PANTHER" id="PTHR47331:SF1">
    <property type="entry name" value="GAG-LIKE PROTEIN"/>
    <property type="match status" value="1"/>
</dbReference>
<dbReference type="AlphaFoldDB" id="A0A0N4W2W1"/>
<dbReference type="WBParaSite" id="HPLM_0000409601-mRNA-1">
    <property type="protein sequence ID" value="HPLM_0000409601-mRNA-1"/>
    <property type="gene ID" value="HPLM_0000409601"/>
</dbReference>
<dbReference type="Gene3D" id="3.30.70.270">
    <property type="match status" value="1"/>
</dbReference>
<organism evidence="2">
    <name type="scientific">Haemonchus placei</name>
    <name type="common">Barber's pole worm</name>
    <dbReference type="NCBI Taxonomy" id="6290"/>
    <lineage>
        <taxon>Eukaryota</taxon>
        <taxon>Metazoa</taxon>
        <taxon>Ecdysozoa</taxon>
        <taxon>Nematoda</taxon>
        <taxon>Chromadorea</taxon>
        <taxon>Rhabditida</taxon>
        <taxon>Rhabditina</taxon>
        <taxon>Rhabditomorpha</taxon>
        <taxon>Strongyloidea</taxon>
        <taxon>Trichostrongylidae</taxon>
        <taxon>Haemonchus</taxon>
    </lineage>
</organism>
<sequence length="317" mass="36366">MARTIFEPTVYGRGLLEVQNDTSMTMITRAMTAIDETEHDLLTKLFELEGIGISPNESAESSQVVEYYKEYSEKISFENGVVTTPFPLTPEVADLADNYPSAVKRSISLHRQLECNPVQKRWYWKIMEQYENDDIIERVDGEMPNLAGVYYMPHSGVWRKHKPKPLRIVFDASSKRKGQLSSSDVTLKGSPNKIHDIVVASRVSNIIVLCDFKAAFTQIRLHKHHRDLCRFLWLKNRDRPPTRDNVVEYRFKRVPFGAKPSPSILNMSLLTFLKSKKTPLAEEILANFYVDNILFCASSPNEAVAKYEESKQLFAEI</sequence>
<dbReference type="Pfam" id="PF00078">
    <property type="entry name" value="RVT_1"/>
    <property type="match status" value="1"/>
</dbReference>
<dbReference type="SUPFAM" id="SSF56672">
    <property type="entry name" value="DNA/RNA polymerases"/>
    <property type="match status" value="1"/>
</dbReference>
<dbReference type="InterPro" id="IPR043128">
    <property type="entry name" value="Rev_trsase/Diguanyl_cyclase"/>
</dbReference>
<evidence type="ECO:0000259" key="1">
    <source>
        <dbReference type="Pfam" id="PF00078"/>
    </source>
</evidence>
<proteinExistence type="predicted"/>
<accession>A0A0N4W2W1</accession>
<name>A0A0N4W2W1_HAEPC</name>